<protein>
    <submittedName>
        <fullName evidence="2">Uncharacterized protein</fullName>
    </submittedName>
</protein>
<evidence type="ECO:0000313" key="3">
    <source>
        <dbReference type="Proteomes" id="UP000005408"/>
    </source>
</evidence>
<proteinExistence type="predicted"/>
<dbReference type="AlphaFoldDB" id="A0A8W8IPE1"/>
<feature type="signal peptide" evidence="1">
    <location>
        <begin position="1"/>
        <end position="17"/>
    </location>
</feature>
<feature type="chain" id="PRO_5042430864" evidence="1">
    <location>
        <begin position="18"/>
        <end position="177"/>
    </location>
</feature>
<dbReference type="OMA" id="MRTYMAS"/>
<evidence type="ECO:0000313" key="2">
    <source>
        <dbReference type="EnsemblMetazoa" id="G15250.2:cds"/>
    </source>
</evidence>
<keyword evidence="1" id="KW-0732">Signal</keyword>
<accession>A0A8W8IPE1</accession>
<dbReference type="EnsemblMetazoa" id="G15250.3">
    <property type="protein sequence ID" value="G15250.3:cds"/>
    <property type="gene ID" value="G15250"/>
</dbReference>
<evidence type="ECO:0000256" key="1">
    <source>
        <dbReference type="SAM" id="SignalP"/>
    </source>
</evidence>
<dbReference type="EnsemblMetazoa" id="G15250.1">
    <property type="protein sequence ID" value="G15250.1:cds"/>
    <property type="gene ID" value="G15250"/>
</dbReference>
<dbReference type="OrthoDB" id="6120735at2759"/>
<organism evidence="2 3">
    <name type="scientific">Magallana gigas</name>
    <name type="common">Pacific oyster</name>
    <name type="synonym">Crassostrea gigas</name>
    <dbReference type="NCBI Taxonomy" id="29159"/>
    <lineage>
        <taxon>Eukaryota</taxon>
        <taxon>Metazoa</taxon>
        <taxon>Spiralia</taxon>
        <taxon>Lophotrochozoa</taxon>
        <taxon>Mollusca</taxon>
        <taxon>Bivalvia</taxon>
        <taxon>Autobranchia</taxon>
        <taxon>Pteriomorphia</taxon>
        <taxon>Ostreida</taxon>
        <taxon>Ostreoidea</taxon>
        <taxon>Ostreidae</taxon>
        <taxon>Magallana</taxon>
    </lineage>
</organism>
<dbReference type="Proteomes" id="UP000005408">
    <property type="component" value="Unassembled WGS sequence"/>
</dbReference>
<sequence length="177" mass="19514">MLSTLVVGILLVAASTGFRLGGQRSCRVVFWNENTGEANTQNATCSSGSIEWHYPAGRIRLRFPDVPGQLCITRGIAAYDDVISRVYLENGDQPQDLQFDSDGTACVDPQGEEATVVFVGPQSMRTYMASFGYEVKSPDLGVLDRLHASFNNFVQTASRPFGALFRKWNIQMNINPL</sequence>
<keyword evidence="3" id="KW-1185">Reference proteome</keyword>
<dbReference type="EnsemblMetazoa" id="G15250.2">
    <property type="protein sequence ID" value="G15250.2:cds"/>
    <property type="gene ID" value="G15250"/>
</dbReference>
<reference evidence="2" key="1">
    <citation type="submission" date="2022-08" db="UniProtKB">
        <authorList>
            <consortium name="EnsemblMetazoa"/>
        </authorList>
    </citation>
    <scope>IDENTIFICATION</scope>
    <source>
        <strain evidence="2">05x7-T-G4-1.051#20</strain>
    </source>
</reference>
<name>A0A8W8IPE1_MAGGI</name>